<name>A0A0B6YGE5_9EUPU</name>
<reference evidence="1" key="1">
    <citation type="submission" date="2014-12" db="EMBL/GenBank/DDBJ databases">
        <title>Insight into the proteome of Arion vulgaris.</title>
        <authorList>
            <person name="Aradska J."/>
            <person name="Bulat T."/>
            <person name="Smidak R."/>
            <person name="Sarate P."/>
            <person name="Gangsoo J."/>
            <person name="Sialana F."/>
            <person name="Bilban M."/>
            <person name="Lubec G."/>
        </authorList>
    </citation>
    <scope>NUCLEOTIDE SEQUENCE</scope>
    <source>
        <tissue evidence="1">Skin</tissue>
    </source>
</reference>
<dbReference type="AlphaFoldDB" id="A0A0B6YGE5"/>
<evidence type="ECO:0000313" key="1">
    <source>
        <dbReference type="EMBL" id="CEK55267.1"/>
    </source>
</evidence>
<dbReference type="EMBL" id="HACG01008402">
    <property type="protein sequence ID" value="CEK55267.1"/>
    <property type="molecule type" value="Transcribed_RNA"/>
</dbReference>
<organism evidence="1">
    <name type="scientific">Arion vulgaris</name>
    <dbReference type="NCBI Taxonomy" id="1028688"/>
    <lineage>
        <taxon>Eukaryota</taxon>
        <taxon>Metazoa</taxon>
        <taxon>Spiralia</taxon>
        <taxon>Lophotrochozoa</taxon>
        <taxon>Mollusca</taxon>
        <taxon>Gastropoda</taxon>
        <taxon>Heterobranchia</taxon>
        <taxon>Euthyneura</taxon>
        <taxon>Panpulmonata</taxon>
        <taxon>Eupulmonata</taxon>
        <taxon>Stylommatophora</taxon>
        <taxon>Helicina</taxon>
        <taxon>Arionoidea</taxon>
        <taxon>Arionidae</taxon>
        <taxon>Arion</taxon>
    </lineage>
</organism>
<sequence>MLQDSAHHHHRTQGRDNNFLCSLILCLSLNLEPSLMYGFKLCFESSSSCS</sequence>
<gene>
    <name evidence="1" type="primary">ORF24775</name>
</gene>
<protein>
    <submittedName>
        <fullName evidence="1">Uncharacterized protein</fullName>
    </submittedName>
</protein>
<feature type="non-terminal residue" evidence="1">
    <location>
        <position position="50"/>
    </location>
</feature>
<accession>A0A0B6YGE5</accession>
<proteinExistence type="predicted"/>